<dbReference type="AlphaFoldDB" id="A0A917N8D4"/>
<reference evidence="2" key="1">
    <citation type="journal article" date="2014" name="Int. J. Syst. Evol. Microbiol.">
        <title>Complete genome sequence of Corynebacterium casei LMG S-19264T (=DSM 44701T), isolated from a smear-ripened cheese.</title>
        <authorList>
            <consortium name="US DOE Joint Genome Institute (JGI-PGF)"/>
            <person name="Walter F."/>
            <person name="Albersmeier A."/>
            <person name="Kalinowski J."/>
            <person name="Ruckert C."/>
        </authorList>
    </citation>
    <scope>NUCLEOTIDE SEQUENCE</scope>
    <source>
        <strain evidence="2">JCM 30804</strain>
    </source>
</reference>
<dbReference type="Proteomes" id="UP000613743">
    <property type="component" value="Unassembled WGS sequence"/>
</dbReference>
<sequence length="68" mass="7567">MDNLDLTILTMIATLVVLHCIFFIAALTSKVDICLNRKLVWSAFSLIFGPIGYYAYQGRIPCEVLAGE</sequence>
<keyword evidence="1" id="KW-0472">Membrane</keyword>
<evidence type="ECO:0000313" key="3">
    <source>
        <dbReference type="Proteomes" id="UP000613743"/>
    </source>
</evidence>
<keyword evidence="1" id="KW-0812">Transmembrane</keyword>
<gene>
    <name evidence="2" type="ORF">GCM10009332_12720</name>
</gene>
<keyword evidence="1" id="KW-1133">Transmembrane helix</keyword>
<dbReference type="EMBL" id="BMPZ01000002">
    <property type="protein sequence ID" value="GGI76758.1"/>
    <property type="molecule type" value="Genomic_DNA"/>
</dbReference>
<organism evidence="2 3">
    <name type="scientific">Shewanella gelidii</name>
    <dbReference type="NCBI Taxonomy" id="1642821"/>
    <lineage>
        <taxon>Bacteria</taxon>
        <taxon>Pseudomonadati</taxon>
        <taxon>Pseudomonadota</taxon>
        <taxon>Gammaproteobacteria</taxon>
        <taxon>Alteromonadales</taxon>
        <taxon>Shewanellaceae</taxon>
        <taxon>Shewanella</taxon>
    </lineage>
</organism>
<comment type="caution">
    <text evidence="2">The sequence shown here is derived from an EMBL/GenBank/DDBJ whole genome shotgun (WGS) entry which is preliminary data.</text>
</comment>
<reference evidence="2" key="2">
    <citation type="submission" date="2020-09" db="EMBL/GenBank/DDBJ databases">
        <authorList>
            <person name="Sun Q."/>
            <person name="Ohkuma M."/>
        </authorList>
    </citation>
    <scope>NUCLEOTIDE SEQUENCE</scope>
    <source>
        <strain evidence="2">JCM 30804</strain>
    </source>
</reference>
<evidence type="ECO:0000256" key="1">
    <source>
        <dbReference type="SAM" id="Phobius"/>
    </source>
</evidence>
<feature type="transmembrane region" description="Helical" evidence="1">
    <location>
        <begin position="6"/>
        <end position="27"/>
    </location>
</feature>
<keyword evidence="3" id="KW-1185">Reference proteome</keyword>
<dbReference type="RefSeq" id="WP_188918983.1">
    <property type="nucleotide sequence ID" value="NZ_BMPZ01000002.1"/>
</dbReference>
<name>A0A917N8D4_9GAMM</name>
<accession>A0A917N8D4</accession>
<feature type="transmembrane region" description="Helical" evidence="1">
    <location>
        <begin position="39"/>
        <end position="56"/>
    </location>
</feature>
<evidence type="ECO:0000313" key="2">
    <source>
        <dbReference type="EMBL" id="GGI76758.1"/>
    </source>
</evidence>
<protein>
    <submittedName>
        <fullName evidence="2">Uncharacterized protein</fullName>
    </submittedName>
</protein>
<proteinExistence type="predicted"/>